<dbReference type="InterPro" id="IPR036278">
    <property type="entry name" value="Sialidase_sf"/>
</dbReference>
<proteinExistence type="predicted"/>
<dbReference type="AlphaFoldDB" id="A0AAE9YRR7"/>
<dbReference type="KEGG" id="tact:SG35_024435"/>
<protein>
    <submittedName>
        <fullName evidence="1">Exo-alpha-sialidase</fullName>
    </submittedName>
</protein>
<sequence>MEGMIEIDLGGEVTTKLSSGRIVFDARTQTEEGNALLLCDGSKYLTSDHPKTVENLDPSLIEQSAKWLPTNNSLGFTPTYIQKSAVDDTLYAWDAYGIVESVDSGRTWTEKRLWNAAGHNIYAPQMGLVSNKLLTVENIGNGNDGDPRILVSDDLGKSWRVSAIEWGGINGAWTTFAISQNESILWVGGRKYWTSSTVTEDLSRSCYSTDNGVNWSSLQVSGNVIGFRGESHFVDNLTVVTAWGGSNDFYYGRYNSYWNKIAAIDAGYALKIIRDWQSNQFWFVSSNMIYKSLDTSLTNFKDYNLPVDFSSASDVCETDAGDVFIIGSGGSYQLKSGESQWQHIYVNEGIEQTIWGRFFTYEGSDIYIAENVSGNIYTCDSSVSDFLFTTPDFSSEVLGSVIKMVGDIV</sequence>
<keyword evidence="2" id="KW-1185">Reference proteome</keyword>
<evidence type="ECO:0000313" key="1">
    <source>
        <dbReference type="EMBL" id="WDD98381.1"/>
    </source>
</evidence>
<dbReference type="CDD" id="cd15482">
    <property type="entry name" value="Sialidase_non-viral"/>
    <property type="match status" value="1"/>
</dbReference>
<organism evidence="1 2">
    <name type="scientific">Thalassomonas actiniarum</name>
    <dbReference type="NCBI Taxonomy" id="485447"/>
    <lineage>
        <taxon>Bacteria</taxon>
        <taxon>Pseudomonadati</taxon>
        <taxon>Pseudomonadota</taxon>
        <taxon>Gammaproteobacteria</taxon>
        <taxon>Alteromonadales</taxon>
        <taxon>Colwelliaceae</taxon>
        <taxon>Thalassomonas</taxon>
    </lineage>
</organism>
<name>A0AAE9YRR7_9GAMM</name>
<dbReference type="SUPFAM" id="SSF50939">
    <property type="entry name" value="Sialidases"/>
    <property type="match status" value="1"/>
</dbReference>
<evidence type="ECO:0000313" key="2">
    <source>
        <dbReference type="Proteomes" id="UP000032568"/>
    </source>
</evidence>
<reference evidence="1 2" key="2">
    <citation type="journal article" date="2022" name="Mar. Drugs">
        <title>Bioassay-Guided Fractionation Leads to the Detection of Cholic Acid Generated by the Rare Thalassomonas sp.</title>
        <authorList>
            <person name="Pheiffer F."/>
            <person name="Schneider Y.K."/>
            <person name="Hansen E.H."/>
            <person name="Andersen J.H."/>
            <person name="Isaksson J."/>
            <person name="Busche T."/>
            <person name="R C."/>
            <person name="Kalinowski J."/>
            <person name="Zyl L.V."/>
            <person name="Trindade M."/>
        </authorList>
    </citation>
    <scope>NUCLEOTIDE SEQUENCE [LARGE SCALE GENOMIC DNA]</scope>
    <source>
        <strain evidence="1 2">A5K-106</strain>
    </source>
</reference>
<accession>A0AAE9YRR7</accession>
<dbReference type="Gene3D" id="2.120.10.10">
    <property type="match status" value="1"/>
</dbReference>
<gene>
    <name evidence="1" type="ORF">SG35_024435</name>
</gene>
<reference evidence="1 2" key="1">
    <citation type="journal article" date="2015" name="Genome Announc.">
        <title>Draft Genome Sequences of Marine Isolates of Thalassomonas viridans and Thalassomonas actiniarum.</title>
        <authorList>
            <person name="Olonade I."/>
            <person name="van Zyl L.J."/>
            <person name="Trindade M."/>
        </authorList>
    </citation>
    <scope>NUCLEOTIDE SEQUENCE [LARGE SCALE GENOMIC DNA]</scope>
    <source>
        <strain evidence="1 2">A5K-106</strain>
    </source>
</reference>
<dbReference type="Proteomes" id="UP000032568">
    <property type="component" value="Chromosome"/>
</dbReference>
<dbReference type="EMBL" id="CP059735">
    <property type="protein sequence ID" value="WDD98381.1"/>
    <property type="molecule type" value="Genomic_DNA"/>
</dbReference>